<sequence>MDLPSDIRASEVFSLFLDENLISLLVTETNRYAEQKLQQETTEHARLNRWKPTTSAEIKKFIGLMIWMGLVQTPLVRCWSTDPIYNFPFPRSKMSRNRFKLLLANLHFANNETIEEGSRLGKVLPLLNLLIDNYQKVFSPGEDIVIDETMVPWRRRLIFRQYILTKSHKYGIKLFKLCSTEGYTWSAKVYSGRDTSGRRQVGLAENVCIELADKLINEGRTLFVDNFYTSYKLALKFLQFKTHVVGTVRYNKKFMPHSVMSYPLKRGDMASREDDNGIMVLKWRDVRDVMMLSTKHPPIMTSTTDSTHRGRPPKQKPLAVLAYNNGKTGIDRSDQMVSYATTIRKSIKWYRKLALHLLLGTSVVNAHIVYQRVKNKKMEIRKFRELLVAEWLSPENSTLDDNRTKTRNVSHKLEIRTNQQGKPVRRMCVLCYRKRRQTAERQEAKKNVKKTTTYCSNCPNSPQMCLQCFNAHHTT</sequence>
<evidence type="ECO:0000313" key="3">
    <source>
        <dbReference type="RefSeq" id="XP_014484795.1"/>
    </source>
</evidence>
<dbReference type="PANTHER" id="PTHR46599">
    <property type="entry name" value="PIGGYBAC TRANSPOSABLE ELEMENT-DERIVED PROTEIN 4"/>
    <property type="match status" value="1"/>
</dbReference>
<proteinExistence type="predicted"/>
<dbReference type="RefSeq" id="XP_014484795.1">
    <property type="nucleotide sequence ID" value="XM_014629309.1"/>
</dbReference>
<evidence type="ECO:0000259" key="1">
    <source>
        <dbReference type="Pfam" id="PF13843"/>
    </source>
</evidence>
<gene>
    <name evidence="3" type="primary">LOC106749642</name>
</gene>
<organism evidence="2 3">
    <name type="scientific">Dinoponera quadriceps</name>
    <name type="common">South American ant</name>
    <dbReference type="NCBI Taxonomy" id="609295"/>
    <lineage>
        <taxon>Eukaryota</taxon>
        <taxon>Metazoa</taxon>
        <taxon>Ecdysozoa</taxon>
        <taxon>Arthropoda</taxon>
        <taxon>Hexapoda</taxon>
        <taxon>Insecta</taxon>
        <taxon>Pterygota</taxon>
        <taxon>Neoptera</taxon>
        <taxon>Endopterygota</taxon>
        <taxon>Hymenoptera</taxon>
        <taxon>Apocrita</taxon>
        <taxon>Aculeata</taxon>
        <taxon>Formicoidea</taxon>
        <taxon>Formicidae</taxon>
        <taxon>Ponerinae</taxon>
        <taxon>Ponerini</taxon>
        <taxon>Dinoponera</taxon>
    </lineage>
</organism>
<reference evidence="3" key="1">
    <citation type="submission" date="2025-08" db="UniProtKB">
        <authorList>
            <consortium name="RefSeq"/>
        </authorList>
    </citation>
    <scope>IDENTIFICATION</scope>
</reference>
<dbReference type="Pfam" id="PF13843">
    <property type="entry name" value="DDE_Tnp_1_7"/>
    <property type="match status" value="1"/>
</dbReference>
<protein>
    <submittedName>
        <fullName evidence="3">PiggyBac transposable element-derived protein 4-like</fullName>
    </submittedName>
</protein>
<name>A0A6P3Y1V0_DINQU</name>
<dbReference type="PANTHER" id="PTHR46599:SF3">
    <property type="entry name" value="PIGGYBAC TRANSPOSABLE ELEMENT-DERIVED PROTEIN 4"/>
    <property type="match status" value="1"/>
</dbReference>
<dbReference type="InterPro" id="IPR029526">
    <property type="entry name" value="PGBD"/>
</dbReference>
<dbReference type="Proteomes" id="UP000515204">
    <property type="component" value="Unplaced"/>
</dbReference>
<keyword evidence="2" id="KW-1185">Reference proteome</keyword>
<dbReference type="OrthoDB" id="7670206at2759"/>
<accession>A0A6P3Y1V0</accession>
<feature type="domain" description="PiggyBac transposable element-derived protein" evidence="1">
    <location>
        <begin position="9"/>
        <end position="367"/>
    </location>
</feature>
<dbReference type="AlphaFoldDB" id="A0A6P3Y1V0"/>
<dbReference type="GeneID" id="106749642"/>
<evidence type="ECO:0000313" key="2">
    <source>
        <dbReference type="Proteomes" id="UP000515204"/>
    </source>
</evidence>
<dbReference type="KEGG" id="dqu:106749642"/>